<accession>A0ACB7T3H0</accession>
<name>A0ACB7T3H0_HYAAI</name>
<evidence type="ECO:0000313" key="1">
    <source>
        <dbReference type="EMBL" id="KAH6939444.1"/>
    </source>
</evidence>
<sequence length="566" mass="61905">MLNAMLAWIAAVSLPLLFAVAGRAFDSSEDDRPWSMGADSAPHYSERSVLEGEPFSLNCRQRPGVDSGSWLKDGRSLDARAGYEFHEQQENGNAKEKVLTLTVRNAQVSHTGEYSCVNGLPARYDHVLIVPRKSSEYRENSQASNRCITLMLNETLEIPCDLRNNGTAEVRWYRDGRAVDSVVDPRVHVRSNGALAIHSTVRSDAGAYRCRRGQHESPTFIVAQTLQIETSPEIHVVDAGSTVLGGGSSPPRLSWLVSGVPLASSGSRARLSGLSGFRDSLLTLADVGPEDRGVYTCRAQDDRCPRTVATTSSTSLHVWPHGVHTNEELPGTGMLISPYDGLLTLSCSRPEDSGSLFDWSKDGVSVTPGDRVSINGGTLTVKEPKENDAGVYECRLRNSNITVSIQVRYKVYCSLDWKASVPEPSYWIFGEKARLSVHLVGWPPARIVWLRDGVVLSPSDRVHLESHNNVSKAALVVEGAAAEDRGNYSCLASNGFDADRLDIMVRVRSRYAFLVPLTGIGMEIFVLLAIIAASELRKRRLRARHERQRARGAGPPGAAHPAGERQ</sequence>
<comment type="caution">
    <text evidence="1">The sequence shown here is derived from an EMBL/GenBank/DDBJ whole genome shotgun (WGS) entry which is preliminary data.</text>
</comment>
<dbReference type="Proteomes" id="UP000821845">
    <property type="component" value="Chromosome 2"/>
</dbReference>
<proteinExistence type="predicted"/>
<protein>
    <submittedName>
        <fullName evidence="1">Uncharacterized protein</fullName>
    </submittedName>
</protein>
<organism evidence="1 2">
    <name type="scientific">Hyalomma asiaticum</name>
    <name type="common">Tick</name>
    <dbReference type="NCBI Taxonomy" id="266040"/>
    <lineage>
        <taxon>Eukaryota</taxon>
        <taxon>Metazoa</taxon>
        <taxon>Ecdysozoa</taxon>
        <taxon>Arthropoda</taxon>
        <taxon>Chelicerata</taxon>
        <taxon>Arachnida</taxon>
        <taxon>Acari</taxon>
        <taxon>Parasitiformes</taxon>
        <taxon>Ixodida</taxon>
        <taxon>Ixodoidea</taxon>
        <taxon>Ixodidae</taxon>
        <taxon>Hyalomminae</taxon>
        <taxon>Hyalomma</taxon>
    </lineage>
</organism>
<evidence type="ECO:0000313" key="2">
    <source>
        <dbReference type="Proteomes" id="UP000821845"/>
    </source>
</evidence>
<dbReference type="EMBL" id="CM023482">
    <property type="protein sequence ID" value="KAH6939444.1"/>
    <property type="molecule type" value="Genomic_DNA"/>
</dbReference>
<gene>
    <name evidence="1" type="ORF">HPB50_018288</name>
</gene>
<keyword evidence="2" id="KW-1185">Reference proteome</keyword>
<reference evidence="1" key="1">
    <citation type="submission" date="2020-05" db="EMBL/GenBank/DDBJ databases">
        <title>Large-scale comparative analyses of tick genomes elucidate their genetic diversity and vector capacities.</title>
        <authorList>
            <person name="Jia N."/>
            <person name="Wang J."/>
            <person name="Shi W."/>
            <person name="Du L."/>
            <person name="Sun Y."/>
            <person name="Zhan W."/>
            <person name="Jiang J."/>
            <person name="Wang Q."/>
            <person name="Zhang B."/>
            <person name="Ji P."/>
            <person name="Sakyi L.B."/>
            <person name="Cui X."/>
            <person name="Yuan T."/>
            <person name="Jiang B."/>
            <person name="Yang W."/>
            <person name="Lam T.T.-Y."/>
            <person name="Chang Q."/>
            <person name="Ding S."/>
            <person name="Wang X."/>
            <person name="Zhu J."/>
            <person name="Ruan X."/>
            <person name="Zhao L."/>
            <person name="Wei J."/>
            <person name="Que T."/>
            <person name="Du C."/>
            <person name="Cheng J."/>
            <person name="Dai P."/>
            <person name="Han X."/>
            <person name="Huang E."/>
            <person name="Gao Y."/>
            <person name="Liu J."/>
            <person name="Shao H."/>
            <person name="Ye R."/>
            <person name="Li L."/>
            <person name="Wei W."/>
            <person name="Wang X."/>
            <person name="Wang C."/>
            <person name="Yang T."/>
            <person name="Huo Q."/>
            <person name="Li W."/>
            <person name="Guo W."/>
            <person name="Chen H."/>
            <person name="Zhou L."/>
            <person name="Ni X."/>
            <person name="Tian J."/>
            <person name="Zhou Y."/>
            <person name="Sheng Y."/>
            <person name="Liu T."/>
            <person name="Pan Y."/>
            <person name="Xia L."/>
            <person name="Li J."/>
            <person name="Zhao F."/>
            <person name="Cao W."/>
        </authorList>
    </citation>
    <scope>NUCLEOTIDE SEQUENCE</scope>
    <source>
        <strain evidence="1">Hyas-2018</strain>
    </source>
</reference>